<keyword evidence="4" id="KW-1185">Reference proteome</keyword>
<dbReference type="RefSeq" id="WP_134386848.1">
    <property type="nucleotide sequence ID" value="NZ_BMWW01000008.1"/>
</dbReference>
<dbReference type="Proteomes" id="UP000294359">
    <property type="component" value="Chromosome"/>
</dbReference>
<accession>A0A4P7BHB2</accession>
<dbReference type="EMBL" id="BMWW01000008">
    <property type="protein sequence ID" value="GGZ02545.1"/>
    <property type="molecule type" value="Genomic_DNA"/>
</dbReference>
<sequence length="65" mass="6700">MLIGTLSNERDKSGDTGLMVYNNKSDHVASYPIPTAMPGGVPAAPARHKTKRQPGSVGVSSPHGG</sequence>
<evidence type="ECO:0000313" key="4">
    <source>
        <dbReference type="Proteomes" id="UP000294359"/>
    </source>
</evidence>
<dbReference type="Proteomes" id="UP000619512">
    <property type="component" value="Unassembled WGS sequence"/>
</dbReference>
<evidence type="ECO:0000256" key="1">
    <source>
        <dbReference type="SAM" id="MobiDB-lite"/>
    </source>
</evidence>
<reference evidence="3 4" key="2">
    <citation type="submission" date="2019-03" db="EMBL/GenBank/DDBJ databases">
        <title>Draft Genome Sequences of Six Type Strains of the Genus Massilia.</title>
        <authorList>
            <person name="Miess H."/>
            <person name="Frediansyhah A."/>
            <person name="Gross H."/>
        </authorList>
    </citation>
    <scope>NUCLEOTIDE SEQUENCE [LARGE SCALE GENOMIC DNA]</scope>
    <source>
        <strain evidence="3 4">DSM 17505</strain>
    </source>
</reference>
<proteinExistence type="predicted"/>
<dbReference type="OrthoDB" id="9768634at2"/>
<evidence type="ECO:0000313" key="2">
    <source>
        <dbReference type="EMBL" id="GGZ02545.1"/>
    </source>
</evidence>
<reference evidence="2" key="3">
    <citation type="submission" date="2022-12" db="EMBL/GenBank/DDBJ databases">
        <authorList>
            <person name="Sun Q."/>
            <person name="Kim S."/>
        </authorList>
    </citation>
    <scope>NUCLEOTIDE SEQUENCE</scope>
    <source>
        <strain evidence="2">KCTC 12344</strain>
    </source>
</reference>
<dbReference type="AlphaFoldDB" id="A0A4P7BHB2"/>
<organism evidence="2 5">
    <name type="scientific">Pseudoduganella plicata</name>
    <dbReference type="NCBI Taxonomy" id="321984"/>
    <lineage>
        <taxon>Bacteria</taxon>
        <taxon>Pseudomonadati</taxon>
        <taxon>Pseudomonadota</taxon>
        <taxon>Betaproteobacteria</taxon>
        <taxon>Burkholderiales</taxon>
        <taxon>Oxalobacteraceae</taxon>
        <taxon>Telluria group</taxon>
        <taxon>Pseudoduganella</taxon>
    </lineage>
</organism>
<evidence type="ECO:0000313" key="5">
    <source>
        <dbReference type="Proteomes" id="UP000619512"/>
    </source>
</evidence>
<feature type="compositionally biased region" description="Low complexity" evidence="1">
    <location>
        <begin position="54"/>
        <end position="65"/>
    </location>
</feature>
<feature type="region of interest" description="Disordered" evidence="1">
    <location>
        <begin position="33"/>
        <end position="65"/>
    </location>
</feature>
<gene>
    <name evidence="3" type="ORF">E1742_19615</name>
    <name evidence="2" type="ORF">GCM10007388_40210</name>
</gene>
<protein>
    <submittedName>
        <fullName evidence="2">Uncharacterized protein</fullName>
    </submittedName>
</protein>
<evidence type="ECO:0000313" key="3">
    <source>
        <dbReference type="EMBL" id="QBQ38144.1"/>
    </source>
</evidence>
<dbReference type="EMBL" id="CP038026">
    <property type="protein sequence ID" value="QBQ38144.1"/>
    <property type="molecule type" value="Genomic_DNA"/>
</dbReference>
<reference evidence="2" key="1">
    <citation type="journal article" date="2014" name="Int. J. Syst. Evol. Microbiol.">
        <title>Complete genome sequence of Corynebacterium casei LMG S-19264T (=DSM 44701T), isolated from a smear-ripened cheese.</title>
        <authorList>
            <consortium name="US DOE Joint Genome Institute (JGI-PGF)"/>
            <person name="Walter F."/>
            <person name="Albersmeier A."/>
            <person name="Kalinowski J."/>
            <person name="Ruckert C."/>
        </authorList>
    </citation>
    <scope>NUCLEOTIDE SEQUENCE</scope>
    <source>
        <strain evidence="2">KCTC 12344</strain>
    </source>
</reference>
<name>A0A4P7BHB2_9BURK</name>